<dbReference type="Proteomes" id="UP000824469">
    <property type="component" value="Unassembled WGS sequence"/>
</dbReference>
<reference evidence="1 2" key="1">
    <citation type="journal article" date="2021" name="Nat. Plants">
        <title>The Taxus genome provides insights into paclitaxel biosynthesis.</title>
        <authorList>
            <person name="Xiong X."/>
            <person name="Gou J."/>
            <person name="Liao Q."/>
            <person name="Li Y."/>
            <person name="Zhou Q."/>
            <person name="Bi G."/>
            <person name="Li C."/>
            <person name="Du R."/>
            <person name="Wang X."/>
            <person name="Sun T."/>
            <person name="Guo L."/>
            <person name="Liang H."/>
            <person name="Lu P."/>
            <person name="Wu Y."/>
            <person name="Zhang Z."/>
            <person name="Ro D.K."/>
            <person name="Shang Y."/>
            <person name="Huang S."/>
            <person name="Yan J."/>
        </authorList>
    </citation>
    <scope>NUCLEOTIDE SEQUENCE [LARGE SCALE GENOMIC DNA]</scope>
    <source>
        <strain evidence="1">Ta-2019</strain>
    </source>
</reference>
<evidence type="ECO:0000313" key="1">
    <source>
        <dbReference type="EMBL" id="KAH9301643.1"/>
    </source>
</evidence>
<organism evidence="1 2">
    <name type="scientific">Taxus chinensis</name>
    <name type="common">Chinese yew</name>
    <name type="synonym">Taxus wallichiana var. chinensis</name>
    <dbReference type="NCBI Taxonomy" id="29808"/>
    <lineage>
        <taxon>Eukaryota</taxon>
        <taxon>Viridiplantae</taxon>
        <taxon>Streptophyta</taxon>
        <taxon>Embryophyta</taxon>
        <taxon>Tracheophyta</taxon>
        <taxon>Spermatophyta</taxon>
        <taxon>Pinopsida</taxon>
        <taxon>Pinidae</taxon>
        <taxon>Conifers II</taxon>
        <taxon>Cupressales</taxon>
        <taxon>Taxaceae</taxon>
        <taxon>Taxus</taxon>
    </lineage>
</organism>
<gene>
    <name evidence="1" type="ORF">KI387_013226</name>
</gene>
<dbReference type="AlphaFoldDB" id="A0AA38FGJ4"/>
<protein>
    <submittedName>
        <fullName evidence="1">Uncharacterized protein</fullName>
    </submittedName>
</protein>
<sequence>MVSEYFSLGNMKVDNIGKNRAAGIIRFSDEEATHRVRQTVVLIVAGVGFEGLREGSMDVLSQLLSCHIYKLGRILRLLADSFRNQYFPIAFLRIFLQTIAYSNLGMLMDYLKSGKRLSLNIHNSNLCESHHMDN</sequence>
<name>A0AA38FGJ4_TAXCH</name>
<dbReference type="PANTHER" id="PTHR37604">
    <property type="entry name" value="TRANSCRIPTION INITIATION FACTOR TFIID SUBUNIT"/>
    <property type="match status" value="1"/>
</dbReference>
<keyword evidence="2" id="KW-1185">Reference proteome</keyword>
<accession>A0AA38FGJ4</accession>
<feature type="non-terminal residue" evidence="1">
    <location>
        <position position="134"/>
    </location>
</feature>
<comment type="caution">
    <text evidence="1">The sequence shown here is derived from an EMBL/GenBank/DDBJ whole genome shotgun (WGS) entry which is preliminary data.</text>
</comment>
<dbReference type="EMBL" id="JAHRHJ020000009">
    <property type="protein sequence ID" value="KAH9301643.1"/>
    <property type="molecule type" value="Genomic_DNA"/>
</dbReference>
<evidence type="ECO:0000313" key="2">
    <source>
        <dbReference type="Proteomes" id="UP000824469"/>
    </source>
</evidence>
<proteinExistence type="predicted"/>
<dbReference type="PANTHER" id="PTHR37604:SF1">
    <property type="entry name" value="TRANSCRIPTION INITIATION FACTOR TFIID SUBUNIT"/>
    <property type="match status" value="1"/>
</dbReference>